<comment type="caution">
    <text evidence="16">The sequence shown here is derived from an EMBL/GenBank/DDBJ whole genome shotgun (WGS) entry which is preliminary data.</text>
</comment>
<evidence type="ECO:0000256" key="1">
    <source>
        <dbReference type="ARBA" id="ARBA00001970"/>
    </source>
</evidence>
<evidence type="ECO:0000256" key="5">
    <source>
        <dbReference type="ARBA" id="ARBA00017504"/>
    </source>
</evidence>
<name>A0A923PPY5_9BACT</name>
<keyword evidence="7" id="KW-0349">Heme</keyword>
<comment type="pathway">
    <text evidence="3">Porphyrin-containing compound metabolism; protoporphyrin-IX biosynthesis; protoporphyrin-IX from protoporphyrinogen-IX: step 1/1.</text>
</comment>
<dbReference type="InterPro" id="IPR005265">
    <property type="entry name" value="HemJ-like"/>
</dbReference>
<dbReference type="EMBL" id="JACSIT010000100">
    <property type="protein sequence ID" value="MBC6994582.1"/>
    <property type="molecule type" value="Genomic_DNA"/>
</dbReference>
<feature type="transmembrane region" description="Helical" evidence="15">
    <location>
        <begin position="6"/>
        <end position="25"/>
    </location>
</feature>
<keyword evidence="13 15" id="KW-0472">Membrane</keyword>
<comment type="catalytic activity">
    <reaction evidence="14">
        <text>protoporphyrinogen IX + 3 A = protoporphyrin IX + 3 AH2</text>
        <dbReference type="Rhea" id="RHEA:62000"/>
        <dbReference type="ChEBI" id="CHEBI:13193"/>
        <dbReference type="ChEBI" id="CHEBI:17499"/>
        <dbReference type="ChEBI" id="CHEBI:57306"/>
        <dbReference type="ChEBI" id="CHEBI:57307"/>
    </reaction>
</comment>
<dbReference type="PANTHER" id="PTHR40255:SF1">
    <property type="entry name" value="PROTOPORPHYRINOGEN IX OXIDASE"/>
    <property type="match status" value="1"/>
</dbReference>
<organism evidence="16 17">
    <name type="scientific">Neolewinella lacunae</name>
    <dbReference type="NCBI Taxonomy" id="1517758"/>
    <lineage>
        <taxon>Bacteria</taxon>
        <taxon>Pseudomonadati</taxon>
        <taxon>Bacteroidota</taxon>
        <taxon>Saprospiria</taxon>
        <taxon>Saprospirales</taxon>
        <taxon>Lewinellaceae</taxon>
        <taxon>Neolewinella</taxon>
    </lineage>
</organism>
<keyword evidence="9" id="KW-0479">Metal-binding</keyword>
<accession>A0A923PPY5</accession>
<keyword evidence="10 15" id="KW-1133">Transmembrane helix</keyword>
<evidence type="ECO:0000256" key="4">
    <source>
        <dbReference type="ARBA" id="ARBA00006501"/>
    </source>
</evidence>
<reference evidence="16" key="1">
    <citation type="submission" date="2020-08" db="EMBL/GenBank/DDBJ databases">
        <title>Lewinella bacteria from marine environments.</title>
        <authorList>
            <person name="Zhong Y."/>
        </authorList>
    </citation>
    <scope>NUCLEOTIDE SEQUENCE</scope>
    <source>
        <strain evidence="16">KCTC 42187</strain>
    </source>
</reference>
<comment type="subcellular location">
    <subcellularLocation>
        <location evidence="2">Cell membrane</location>
        <topology evidence="2">Multi-pass membrane protein</topology>
    </subcellularLocation>
</comment>
<evidence type="ECO:0000256" key="13">
    <source>
        <dbReference type="ARBA" id="ARBA00023136"/>
    </source>
</evidence>
<proteinExistence type="inferred from homology"/>
<dbReference type="AlphaFoldDB" id="A0A923PPY5"/>
<dbReference type="PANTHER" id="PTHR40255">
    <property type="entry name" value="UPF0093 MEMBRANE PROTEIN SLR1790"/>
    <property type="match status" value="1"/>
</dbReference>
<dbReference type="RefSeq" id="WP_187466652.1">
    <property type="nucleotide sequence ID" value="NZ_JACSIT010000100.1"/>
</dbReference>
<dbReference type="GO" id="GO:0005886">
    <property type="term" value="C:plasma membrane"/>
    <property type="evidence" value="ECO:0007669"/>
    <property type="project" value="UniProtKB-SubCell"/>
</dbReference>
<evidence type="ECO:0000256" key="2">
    <source>
        <dbReference type="ARBA" id="ARBA00004651"/>
    </source>
</evidence>
<evidence type="ECO:0000256" key="7">
    <source>
        <dbReference type="ARBA" id="ARBA00022617"/>
    </source>
</evidence>
<feature type="transmembrane region" description="Helical" evidence="15">
    <location>
        <begin position="141"/>
        <end position="163"/>
    </location>
</feature>
<gene>
    <name evidence="16" type="ORF">H9S92_10425</name>
</gene>
<evidence type="ECO:0000256" key="14">
    <source>
        <dbReference type="ARBA" id="ARBA00048390"/>
    </source>
</evidence>
<evidence type="ECO:0000256" key="3">
    <source>
        <dbReference type="ARBA" id="ARBA00005073"/>
    </source>
</evidence>
<keyword evidence="12" id="KW-0408">Iron</keyword>
<keyword evidence="11" id="KW-0560">Oxidoreductase</keyword>
<evidence type="ECO:0000256" key="15">
    <source>
        <dbReference type="SAM" id="Phobius"/>
    </source>
</evidence>
<dbReference type="GO" id="GO:0046872">
    <property type="term" value="F:metal ion binding"/>
    <property type="evidence" value="ECO:0007669"/>
    <property type="project" value="UniProtKB-KW"/>
</dbReference>
<protein>
    <recommendedName>
        <fullName evidence="5">Protoporphyrinogen IX oxidase</fullName>
    </recommendedName>
</protein>
<dbReference type="Proteomes" id="UP000650081">
    <property type="component" value="Unassembled WGS sequence"/>
</dbReference>
<evidence type="ECO:0000256" key="12">
    <source>
        <dbReference type="ARBA" id="ARBA00023004"/>
    </source>
</evidence>
<evidence type="ECO:0000256" key="11">
    <source>
        <dbReference type="ARBA" id="ARBA00023002"/>
    </source>
</evidence>
<sequence length="197" mass="22404">MNVILIAKALHVVGFVSWFAGLFYLGRVLVNHAESDNLVPLEGDTPDAVRNRLKREILHEEYSATEDRVYRIIVNPAMMITWVAGLVMLVWNPGYLQSGTPGWLHLKLLLVVLLVVYQGYTKRRLVVPMQQNKRPFSAWQLRLWNEVPTFFLVSVPFIAVFGLAGELNYLYLALGVAAFSLLIYRAARAYRVARKGT</sequence>
<evidence type="ECO:0000313" key="17">
    <source>
        <dbReference type="Proteomes" id="UP000650081"/>
    </source>
</evidence>
<feature type="transmembrane region" description="Helical" evidence="15">
    <location>
        <begin position="103"/>
        <end position="120"/>
    </location>
</feature>
<keyword evidence="17" id="KW-1185">Reference proteome</keyword>
<feature type="transmembrane region" description="Helical" evidence="15">
    <location>
        <begin position="72"/>
        <end position="91"/>
    </location>
</feature>
<evidence type="ECO:0000256" key="9">
    <source>
        <dbReference type="ARBA" id="ARBA00022723"/>
    </source>
</evidence>
<evidence type="ECO:0000256" key="8">
    <source>
        <dbReference type="ARBA" id="ARBA00022692"/>
    </source>
</evidence>
<feature type="transmembrane region" description="Helical" evidence="15">
    <location>
        <begin position="169"/>
        <end position="187"/>
    </location>
</feature>
<comment type="similarity">
    <text evidence="4">Belongs to the HemJ family.</text>
</comment>
<evidence type="ECO:0000256" key="6">
    <source>
        <dbReference type="ARBA" id="ARBA00022475"/>
    </source>
</evidence>
<evidence type="ECO:0000313" key="16">
    <source>
        <dbReference type="EMBL" id="MBC6994582.1"/>
    </source>
</evidence>
<keyword evidence="8 15" id="KW-0812">Transmembrane</keyword>
<comment type="cofactor">
    <cofactor evidence="1">
        <name>heme b</name>
        <dbReference type="ChEBI" id="CHEBI:60344"/>
    </cofactor>
</comment>
<keyword evidence="6" id="KW-1003">Cell membrane</keyword>
<dbReference type="GO" id="GO:0016491">
    <property type="term" value="F:oxidoreductase activity"/>
    <property type="evidence" value="ECO:0007669"/>
    <property type="project" value="UniProtKB-KW"/>
</dbReference>
<dbReference type="Pfam" id="PF03653">
    <property type="entry name" value="UPF0093"/>
    <property type="match status" value="1"/>
</dbReference>
<evidence type="ECO:0000256" key="10">
    <source>
        <dbReference type="ARBA" id="ARBA00022989"/>
    </source>
</evidence>